<name>A0A7S3CEP6_9CHLO</name>
<dbReference type="SUPFAM" id="SSF110004">
    <property type="entry name" value="Glycolipid transfer protein, GLTP"/>
    <property type="match status" value="1"/>
</dbReference>
<evidence type="ECO:0000313" key="4">
    <source>
        <dbReference type="EMBL" id="WZN65176.1"/>
    </source>
</evidence>
<dbReference type="FunFam" id="1.10.3520.10:FF:000001">
    <property type="entry name" value="Pleckstrin domain-containing family A member 8"/>
    <property type="match status" value="1"/>
</dbReference>
<dbReference type="Proteomes" id="UP001472866">
    <property type="component" value="Chromosome 11"/>
</dbReference>
<sequence>MSESSRSVFSVLLDHVAQIDDGNGGVRTQAFLNACREVLPVVDKLGTGFTVVRIDVSGNIDRIHNRFVSSAAEYESVYAILEREVEKDEHTGNSGCTKGLLWLKRAMQFLVELLRILHQDKDASVSDAANAAYEKVLKPYHGWITSGVFWGALKLVPSRETLYANLGESPTMEQDMGAFVSQFHEVLSKIHDYMDSRGLNFPDKV</sequence>
<keyword evidence="1" id="KW-0813">Transport</keyword>
<evidence type="ECO:0000256" key="1">
    <source>
        <dbReference type="ARBA" id="ARBA00022448"/>
    </source>
</evidence>
<reference evidence="4 5" key="2">
    <citation type="submission" date="2024-03" db="EMBL/GenBank/DDBJ databases">
        <title>Complete genome sequence of the green alga Chloropicon roscoffensis RCC1871.</title>
        <authorList>
            <person name="Lemieux C."/>
            <person name="Pombert J.-F."/>
            <person name="Otis C."/>
            <person name="Turmel M."/>
        </authorList>
    </citation>
    <scope>NUCLEOTIDE SEQUENCE [LARGE SCALE GENOMIC DNA]</scope>
    <source>
        <strain evidence="4 5">RCC1871</strain>
    </source>
</reference>
<gene>
    <name evidence="3" type="ORF">CROS1456_LOCUS7262</name>
    <name evidence="4" type="ORF">HKI87_11g67330</name>
</gene>
<dbReference type="InterPro" id="IPR036497">
    <property type="entry name" value="GLTP_sf"/>
</dbReference>
<accession>A0A7S3CEP6</accession>
<reference evidence="3" key="1">
    <citation type="submission" date="2021-01" db="EMBL/GenBank/DDBJ databases">
        <authorList>
            <person name="Corre E."/>
            <person name="Pelletier E."/>
            <person name="Niang G."/>
            <person name="Scheremetjew M."/>
            <person name="Finn R."/>
            <person name="Kale V."/>
            <person name="Holt S."/>
            <person name="Cochrane G."/>
            <person name="Meng A."/>
            <person name="Brown T."/>
            <person name="Cohen L."/>
        </authorList>
    </citation>
    <scope>NUCLEOTIDE SEQUENCE</scope>
    <source>
        <strain evidence="3">RCC1871</strain>
    </source>
</reference>
<evidence type="ECO:0000313" key="3">
    <source>
        <dbReference type="EMBL" id="CAE0194171.1"/>
    </source>
</evidence>
<evidence type="ECO:0000259" key="2">
    <source>
        <dbReference type="Pfam" id="PF08718"/>
    </source>
</evidence>
<dbReference type="GO" id="GO:0016020">
    <property type="term" value="C:membrane"/>
    <property type="evidence" value="ECO:0007669"/>
    <property type="project" value="TreeGrafter"/>
</dbReference>
<dbReference type="EMBL" id="HBHZ01009457">
    <property type="protein sequence ID" value="CAE0194171.1"/>
    <property type="molecule type" value="Transcribed_RNA"/>
</dbReference>
<dbReference type="GO" id="GO:1902387">
    <property type="term" value="F:ceramide 1-phosphate binding"/>
    <property type="evidence" value="ECO:0007669"/>
    <property type="project" value="TreeGrafter"/>
</dbReference>
<protein>
    <submittedName>
        <fullName evidence="4">Glycolipid transfer protein</fullName>
    </submittedName>
</protein>
<dbReference type="Pfam" id="PF08718">
    <property type="entry name" value="GLTP"/>
    <property type="match status" value="1"/>
</dbReference>
<dbReference type="PANTHER" id="PTHR10219:SF25">
    <property type="entry name" value="PLECKSTRIN HOMOLOGY DOMAIN-CONTAINING FAMILY A MEMBER 8"/>
    <property type="match status" value="1"/>
</dbReference>
<feature type="domain" description="Glycolipid transfer protein" evidence="2">
    <location>
        <begin position="26"/>
        <end position="167"/>
    </location>
</feature>
<dbReference type="GO" id="GO:1902388">
    <property type="term" value="F:ceramide 1-phosphate transfer activity"/>
    <property type="evidence" value="ECO:0007669"/>
    <property type="project" value="TreeGrafter"/>
</dbReference>
<keyword evidence="5" id="KW-1185">Reference proteome</keyword>
<organism evidence="3">
    <name type="scientific">Chloropicon roscoffensis</name>
    <dbReference type="NCBI Taxonomy" id="1461544"/>
    <lineage>
        <taxon>Eukaryota</taxon>
        <taxon>Viridiplantae</taxon>
        <taxon>Chlorophyta</taxon>
        <taxon>Chloropicophyceae</taxon>
        <taxon>Chloropicales</taxon>
        <taxon>Chloropicaceae</taxon>
        <taxon>Chloropicon</taxon>
    </lineage>
</organism>
<dbReference type="InterPro" id="IPR014830">
    <property type="entry name" value="Glycolipid_transfer_prot_dom"/>
</dbReference>
<dbReference type="Gene3D" id="1.10.3520.10">
    <property type="entry name" value="Glycolipid transfer protein"/>
    <property type="match status" value="1"/>
</dbReference>
<dbReference type="GO" id="GO:0005829">
    <property type="term" value="C:cytosol"/>
    <property type="evidence" value="ECO:0007669"/>
    <property type="project" value="TreeGrafter"/>
</dbReference>
<evidence type="ECO:0000313" key="5">
    <source>
        <dbReference type="Proteomes" id="UP001472866"/>
    </source>
</evidence>
<dbReference type="EMBL" id="CP151511">
    <property type="protein sequence ID" value="WZN65176.1"/>
    <property type="molecule type" value="Genomic_DNA"/>
</dbReference>
<proteinExistence type="predicted"/>
<dbReference type="AlphaFoldDB" id="A0A7S3CEP6"/>
<dbReference type="PANTHER" id="PTHR10219">
    <property type="entry name" value="GLYCOLIPID TRANSFER PROTEIN-RELATED"/>
    <property type="match status" value="1"/>
</dbReference>